<organism evidence="5 6">
    <name type="scientific">Streptomyces luteosporeus</name>
    <dbReference type="NCBI Taxonomy" id="173856"/>
    <lineage>
        <taxon>Bacteria</taxon>
        <taxon>Bacillati</taxon>
        <taxon>Actinomycetota</taxon>
        <taxon>Actinomycetes</taxon>
        <taxon>Kitasatosporales</taxon>
        <taxon>Streptomycetaceae</taxon>
        <taxon>Streptomyces</taxon>
    </lineage>
</organism>
<dbReference type="InterPro" id="IPR038261">
    <property type="entry name" value="GPP34-like_sf"/>
</dbReference>
<dbReference type="InterPro" id="IPR008628">
    <property type="entry name" value="GPP34-like"/>
</dbReference>
<gene>
    <name evidence="5" type="ORF">GCM10010315_25280</name>
</gene>
<protein>
    <recommendedName>
        <fullName evidence="7">GPP34 family phosphoprotein</fullName>
    </recommendedName>
</protein>
<accession>A0ABP6G5H5</accession>
<keyword evidence="3" id="KW-0446">Lipid-binding</keyword>
<dbReference type="Pfam" id="PF05719">
    <property type="entry name" value="GPP34"/>
    <property type="match status" value="1"/>
</dbReference>
<comment type="subcellular location">
    <subcellularLocation>
        <location evidence="1">Golgi apparatus membrane</location>
        <topology evidence="1">Peripheral membrane protein</topology>
        <orientation evidence="1">Cytoplasmic side</orientation>
    </subcellularLocation>
</comment>
<name>A0ABP6G5H5_9ACTN</name>
<keyword evidence="4" id="KW-0472">Membrane</keyword>
<comment type="caution">
    <text evidence="5">The sequence shown here is derived from an EMBL/GenBank/DDBJ whole genome shotgun (WGS) entry which is preliminary data.</text>
</comment>
<reference evidence="6" key="1">
    <citation type="journal article" date="2019" name="Int. J. Syst. Evol. Microbiol.">
        <title>The Global Catalogue of Microorganisms (GCM) 10K type strain sequencing project: providing services to taxonomists for standard genome sequencing and annotation.</title>
        <authorList>
            <consortium name="The Broad Institute Genomics Platform"/>
            <consortium name="The Broad Institute Genome Sequencing Center for Infectious Disease"/>
            <person name="Wu L."/>
            <person name="Ma J."/>
        </authorList>
    </citation>
    <scope>NUCLEOTIDE SEQUENCE [LARGE SCALE GENOMIC DNA]</scope>
    <source>
        <strain evidence="6">JCM 4542</strain>
    </source>
</reference>
<keyword evidence="2" id="KW-0333">Golgi apparatus</keyword>
<dbReference type="EMBL" id="BAAASL010000008">
    <property type="protein sequence ID" value="GAA2715660.1"/>
    <property type="molecule type" value="Genomic_DNA"/>
</dbReference>
<evidence type="ECO:0000313" key="5">
    <source>
        <dbReference type="EMBL" id="GAA2715660.1"/>
    </source>
</evidence>
<evidence type="ECO:0000256" key="1">
    <source>
        <dbReference type="ARBA" id="ARBA00004255"/>
    </source>
</evidence>
<dbReference type="Gene3D" id="1.10.3630.10">
    <property type="entry name" value="yeast vps74-n-term truncation variant domain like"/>
    <property type="match status" value="1"/>
</dbReference>
<evidence type="ECO:0000256" key="3">
    <source>
        <dbReference type="ARBA" id="ARBA00023121"/>
    </source>
</evidence>
<evidence type="ECO:0000256" key="2">
    <source>
        <dbReference type="ARBA" id="ARBA00023034"/>
    </source>
</evidence>
<sequence>MNADPGGHLTLPEELLLLSLHPSTGRRLCRARFLQYGVAGAVLAELALGGHVAEERGRVVVTGPLPPADPLLAAALAELTTGAAGAAGARGKGPGAKGPRTRAWVRRAGRRLEEPWLDRLVERGALRRESRRFLRLIPYHCHPVASADLTTPARIRLDEARHAGFPDPRSRALGALLGAIDVHARLYPGWDARRTRRELRRLTRQEWPAEAVYRNVRQDKSSDGSASAGASAGAG</sequence>
<evidence type="ECO:0000256" key="4">
    <source>
        <dbReference type="ARBA" id="ARBA00023136"/>
    </source>
</evidence>
<dbReference type="RefSeq" id="WP_344435147.1">
    <property type="nucleotide sequence ID" value="NZ_BAAASL010000008.1"/>
</dbReference>
<dbReference type="Proteomes" id="UP001500886">
    <property type="component" value="Unassembled WGS sequence"/>
</dbReference>
<keyword evidence="6" id="KW-1185">Reference proteome</keyword>
<evidence type="ECO:0000313" key="6">
    <source>
        <dbReference type="Proteomes" id="UP001500886"/>
    </source>
</evidence>
<evidence type="ECO:0008006" key="7">
    <source>
        <dbReference type="Google" id="ProtNLM"/>
    </source>
</evidence>
<proteinExistence type="predicted"/>